<evidence type="ECO:0000256" key="6">
    <source>
        <dbReference type="ARBA" id="ARBA00022989"/>
    </source>
</evidence>
<dbReference type="GO" id="GO:0032217">
    <property type="term" value="F:riboflavin transmembrane transporter activity"/>
    <property type="evidence" value="ECO:0007669"/>
    <property type="project" value="UniProtKB-UniRule"/>
</dbReference>
<comment type="function">
    <text evidence="8">Probably a riboflavin-binding protein that interacts with the energy-coupling factor (ECF) ABC-transporter complex.</text>
</comment>
<keyword evidence="3 8" id="KW-0813">Transport</keyword>
<dbReference type="InterPro" id="IPR024529">
    <property type="entry name" value="ECF_trnsprt_substrate-spec"/>
</dbReference>
<dbReference type="PANTHER" id="PTHR38438:SF1">
    <property type="entry name" value="RIBOFLAVIN TRANSPORTER RIBU"/>
    <property type="match status" value="1"/>
</dbReference>
<evidence type="ECO:0000256" key="2">
    <source>
        <dbReference type="ARBA" id="ARBA00005540"/>
    </source>
</evidence>
<dbReference type="InterPro" id="IPR025720">
    <property type="entry name" value="RibU"/>
</dbReference>
<dbReference type="Proteomes" id="UP000676456">
    <property type="component" value="Unassembled WGS sequence"/>
</dbReference>
<sequence>MNVKSFVAIGMLSSLSFILMLIKFPIPPFPAYLSVDFSDIPALIAALMFGPVAAILVELFKNILDYLTSGSEVGIPIGNMANFLAGILFVLPTYFVYKRLKMKRGLAVSLVVGTLFMAVFMSIINYVAILPAYTLLLGWPAMETSEMRQLVVAAILPFNVIKGIIVTIIFLLLYSRMNGWLNKQIAYKSV</sequence>
<keyword evidence="4 8" id="KW-1003">Cell membrane</keyword>
<keyword evidence="11" id="KW-1185">Reference proteome</keyword>
<feature type="transmembrane region" description="Helical" evidence="9">
    <location>
        <begin position="6"/>
        <end position="26"/>
    </location>
</feature>
<evidence type="ECO:0000256" key="7">
    <source>
        <dbReference type="ARBA" id="ARBA00023136"/>
    </source>
</evidence>
<evidence type="ECO:0000256" key="5">
    <source>
        <dbReference type="ARBA" id="ARBA00022692"/>
    </source>
</evidence>
<gene>
    <name evidence="10" type="ORF">KHA91_05910</name>
</gene>
<evidence type="ECO:0000256" key="1">
    <source>
        <dbReference type="ARBA" id="ARBA00004651"/>
    </source>
</evidence>
<organism evidence="10 11">
    <name type="scientific">Lederbergia citrea</name>
    <dbReference type="NCBI Taxonomy" id="2833581"/>
    <lineage>
        <taxon>Bacteria</taxon>
        <taxon>Bacillati</taxon>
        <taxon>Bacillota</taxon>
        <taxon>Bacilli</taxon>
        <taxon>Bacillales</taxon>
        <taxon>Bacillaceae</taxon>
        <taxon>Lederbergia</taxon>
    </lineage>
</organism>
<feature type="transmembrane region" description="Helical" evidence="9">
    <location>
        <begin position="106"/>
        <end position="130"/>
    </location>
</feature>
<keyword evidence="7 8" id="KW-0472">Membrane</keyword>
<dbReference type="Pfam" id="PF12822">
    <property type="entry name" value="ECF_trnsprt"/>
    <property type="match status" value="1"/>
</dbReference>
<comment type="caution">
    <text evidence="10">The sequence shown here is derived from an EMBL/GenBank/DDBJ whole genome shotgun (WGS) entry which is preliminary data.</text>
</comment>
<evidence type="ECO:0000256" key="9">
    <source>
        <dbReference type="SAM" id="Phobius"/>
    </source>
</evidence>
<evidence type="ECO:0000256" key="8">
    <source>
        <dbReference type="PIRNR" id="PIRNR037778"/>
    </source>
</evidence>
<dbReference type="GO" id="GO:0005886">
    <property type="term" value="C:plasma membrane"/>
    <property type="evidence" value="ECO:0007669"/>
    <property type="project" value="UniProtKB-SubCell"/>
</dbReference>
<evidence type="ECO:0000256" key="4">
    <source>
        <dbReference type="ARBA" id="ARBA00022475"/>
    </source>
</evidence>
<dbReference type="EMBL" id="JAGYPN010000001">
    <property type="protein sequence ID" value="MBS4222292.1"/>
    <property type="molecule type" value="Genomic_DNA"/>
</dbReference>
<name>A0A942UM44_9BACI</name>
<protein>
    <recommendedName>
        <fullName evidence="8">Riboflavin transporter</fullName>
    </recommendedName>
</protein>
<reference evidence="10 11" key="1">
    <citation type="submission" date="2021-05" db="EMBL/GenBank/DDBJ databases">
        <title>Novel Bacillus species.</title>
        <authorList>
            <person name="Liu G."/>
        </authorList>
    </citation>
    <scope>NUCLEOTIDE SEQUENCE [LARGE SCALE GENOMIC DNA]</scope>
    <source>
        <strain evidence="10 11">FJAT-49682</strain>
    </source>
</reference>
<evidence type="ECO:0000256" key="3">
    <source>
        <dbReference type="ARBA" id="ARBA00022448"/>
    </source>
</evidence>
<evidence type="ECO:0000313" key="11">
    <source>
        <dbReference type="Proteomes" id="UP000676456"/>
    </source>
</evidence>
<dbReference type="PANTHER" id="PTHR38438">
    <property type="entry name" value="RIBOFLAVIN TRANSPORTER RIBU"/>
    <property type="match status" value="1"/>
</dbReference>
<feature type="transmembrane region" description="Helical" evidence="9">
    <location>
        <begin position="150"/>
        <end position="174"/>
    </location>
</feature>
<comment type="similarity">
    <text evidence="2 8">Belongs to the prokaryotic riboflavin transporter (P-RFT) (TC 2.A.87) family.</text>
</comment>
<keyword evidence="5 9" id="KW-0812">Transmembrane</keyword>
<accession>A0A942UM44</accession>
<dbReference type="Gene3D" id="1.10.1760.20">
    <property type="match status" value="1"/>
</dbReference>
<feature type="transmembrane region" description="Helical" evidence="9">
    <location>
        <begin position="38"/>
        <end position="57"/>
    </location>
</feature>
<comment type="subcellular location">
    <subcellularLocation>
        <location evidence="1">Cell membrane</location>
        <topology evidence="1">Multi-pass membrane protein</topology>
    </subcellularLocation>
</comment>
<keyword evidence="6 9" id="KW-1133">Transmembrane helix</keyword>
<proteinExistence type="inferred from homology"/>
<dbReference type="PIRSF" id="PIRSF037778">
    <property type="entry name" value="UCP037778_transp_RibU"/>
    <property type="match status" value="1"/>
</dbReference>
<feature type="transmembrane region" description="Helical" evidence="9">
    <location>
        <begin position="77"/>
        <end position="97"/>
    </location>
</feature>
<evidence type="ECO:0000313" key="10">
    <source>
        <dbReference type="EMBL" id="MBS4222292.1"/>
    </source>
</evidence>
<dbReference type="AlphaFoldDB" id="A0A942UM44"/>